<gene>
    <name evidence="2" type="ORF">DCCM_2163</name>
</gene>
<reference evidence="3" key="1">
    <citation type="submission" date="2018-02" db="EMBL/GenBank/DDBJ databases">
        <title>Genome sequence of Desulfocucumis palustris strain NAW-5.</title>
        <authorList>
            <person name="Watanabe M."/>
            <person name="Kojima H."/>
            <person name="Fukui M."/>
        </authorList>
    </citation>
    <scope>NUCLEOTIDE SEQUENCE [LARGE SCALE GENOMIC DNA]</scope>
    <source>
        <strain evidence="3">NAW-5</strain>
    </source>
</reference>
<organism evidence="2 3">
    <name type="scientific">Desulfocucumis palustris</name>
    <dbReference type="NCBI Taxonomy" id="1898651"/>
    <lineage>
        <taxon>Bacteria</taxon>
        <taxon>Bacillati</taxon>
        <taxon>Bacillota</taxon>
        <taxon>Clostridia</taxon>
        <taxon>Eubacteriales</taxon>
        <taxon>Desulfocucumaceae</taxon>
        <taxon>Desulfocucumis</taxon>
    </lineage>
</organism>
<comment type="caution">
    <text evidence="2">The sequence shown here is derived from an EMBL/GenBank/DDBJ whole genome shotgun (WGS) entry which is preliminary data.</text>
</comment>
<sequence>MRLRHVFFVAVAVVFTLSAAFSIISLKPTESGAAQLKNFSSLKELEEYISTTSELAEKYGYFGYYGAGVKRLEAASVPDFADENKMKSEQPAGAEKAGQSAGASRDFSSTNVQVEGVDEADIVKSDGKYLYAVASGRIVVIDAYPADKARVVSRIDCQGSPVELFINKNRLAVIENSNETGETAVRVYDVTDRAKPVEKRFLSFRGDLVNSRMIGDFAYLVVNMPVGTGIAQGDGREKIRLPEIKTGSGLITVPPTEIAYFDYPDNSYVYTVVLAVNLRDDGQKVSARTFLTGTSQNLFVSQNNIYLTNQKTPDLVELSNKYIAGLASLLPPEVAARVKALRASRDNLDSILSQVEEMLEEYLDTLDYSRAIALEENIGQYREKYYRDLARERDNTVIHKLSVKGAGVEYKAAGEVPGLLLNQFSMDEKDGYFRVATTSRGFILGDDMNTKNNIFILDRDMKITGRLQGLARSERIYAARFMGDRVYLVTFRRVDPLFVIDLKDPRNPTVLGELKIPGYSDYLHPYDENHLIGVGMEVPEASPLPVLRPMGGTGAEMPVMASPVQRQGVKIALFDVSNPQKPRELSKFVIEESGSDSPALRDHRAFLFSKAKNLLVIPVSYWQQPEVRGSAIMPDYRRYWQGAFVFSISPEKGVALKGKIEHGDGAASEKGTDFSVKRSMYIENVLYTLSDGMLKANDLGSLEEIKKLGLPI</sequence>
<dbReference type="Proteomes" id="UP000239549">
    <property type="component" value="Unassembled WGS sequence"/>
</dbReference>
<dbReference type="RefSeq" id="WP_104371511.1">
    <property type="nucleotide sequence ID" value="NZ_BFAV01000073.1"/>
</dbReference>
<evidence type="ECO:0000313" key="2">
    <source>
        <dbReference type="EMBL" id="GBF33066.1"/>
    </source>
</evidence>
<dbReference type="Pfam" id="PF09826">
    <property type="entry name" value="Beta_propel"/>
    <property type="match status" value="1"/>
</dbReference>
<name>A0A2L2XFQ4_9FIRM</name>
<evidence type="ECO:0000256" key="1">
    <source>
        <dbReference type="SAM" id="MobiDB-lite"/>
    </source>
</evidence>
<dbReference type="AlphaFoldDB" id="A0A2L2XFQ4"/>
<evidence type="ECO:0000313" key="3">
    <source>
        <dbReference type="Proteomes" id="UP000239549"/>
    </source>
</evidence>
<dbReference type="OrthoDB" id="9778998at2"/>
<keyword evidence="3" id="KW-1185">Reference proteome</keyword>
<feature type="region of interest" description="Disordered" evidence="1">
    <location>
        <begin position="83"/>
        <end position="107"/>
    </location>
</feature>
<protein>
    <submittedName>
        <fullName evidence="2">Uncharacterized protein</fullName>
    </submittedName>
</protein>
<dbReference type="EMBL" id="BFAV01000073">
    <property type="protein sequence ID" value="GBF33066.1"/>
    <property type="molecule type" value="Genomic_DNA"/>
</dbReference>
<proteinExistence type="predicted"/>
<accession>A0A2L2XFQ4</accession>
<dbReference type="InterPro" id="IPR019198">
    <property type="entry name" value="Beta_propeller_containing"/>
</dbReference>